<keyword evidence="4 7" id="KW-1133">Transmembrane helix</keyword>
<evidence type="ECO:0000256" key="7">
    <source>
        <dbReference type="SAM" id="Phobius"/>
    </source>
</evidence>
<keyword evidence="5 7" id="KW-0472">Membrane</keyword>
<dbReference type="EMBL" id="JACBAF010002296">
    <property type="protein sequence ID" value="KAF7157794.1"/>
    <property type="molecule type" value="Genomic_DNA"/>
</dbReference>
<dbReference type="SUPFAM" id="SSF56672">
    <property type="entry name" value="DNA/RNA polymerases"/>
    <property type="match status" value="1"/>
</dbReference>
<feature type="transmembrane region" description="Helical" evidence="7">
    <location>
        <begin position="134"/>
        <end position="153"/>
    </location>
</feature>
<dbReference type="PANTHER" id="PTHR20855">
    <property type="entry name" value="ADIPOR/PROGESTIN RECEPTOR-RELATED"/>
    <property type="match status" value="1"/>
</dbReference>
<reference evidence="8" key="1">
    <citation type="submission" date="2020-06" db="EMBL/GenBank/DDBJ databases">
        <title>Draft genome sequences of strains closely related to Aspergillus parafelis and Aspergillus hiratsukae.</title>
        <authorList>
            <person name="Dos Santos R.A.C."/>
            <person name="Rivero-Menendez O."/>
            <person name="Steenwyk J.L."/>
            <person name="Mead M.E."/>
            <person name="Goldman G.H."/>
            <person name="Alastruey-Izquierdo A."/>
            <person name="Rokas A."/>
        </authorList>
    </citation>
    <scope>NUCLEOTIDE SEQUENCE</scope>
    <source>
        <strain evidence="8">CNM-CM6106</strain>
    </source>
</reference>
<feature type="transmembrane region" description="Helical" evidence="7">
    <location>
        <begin position="195"/>
        <end position="215"/>
    </location>
</feature>
<dbReference type="InterPro" id="IPR004254">
    <property type="entry name" value="AdipoR/HlyIII-related"/>
</dbReference>
<keyword evidence="6" id="KW-0479">Metal-binding</keyword>
<feature type="transmembrane region" description="Helical" evidence="7">
    <location>
        <begin position="61"/>
        <end position="83"/>
    </location>
</feature>
<feature type="transmembrane region" description="Helical" evidence="7">
    <location>
        <begin position="95"/>
        <end position="114"/>
    </location>
</feature>
<dbReference type="CDD" id="cd09272">
    <property type="entry name" value="RNase_HI_RT_Ty1"/>
    <property type="match status" value="1"/>
</dbReference>
<evidence type="ECO:0000313" key="9">
    <source>
        <dbReference type="Proteomes" id="UP000662466"/>
    </source>
</evidence>
<dbReference type="GO" id="GO:0038023">
    <property type="term" value="F:signaling receptor activity"/>
    <property type="evidence" value="ECO:0007669"/>
    <property type="project" value="TreeGrafter"/>
</dbReference>
<evidence type="ECO:0000256" key="5">
    <source>
        <dbReference type="ARBA" id="ARBA00023136"/>
    </source>
</evidence>
<dbReference type="GO" id="GO:0016020">
    <property type="term" value="C:membrane"/>
    <property type="evidence" value="ECO:0007669"/>
    <property type="project" value="UniProtKB-SubCell"/>
</dbReference>
<dbReference type="AlphaFoldDB" id="A0A8H6PP18"/>
<protein>
    <recommendedName>
        <fullName evidence="10">Reverse transcriptase Ty1/copia-type domain-containing protein</fullName>
    </recommendedName>
</protein>
<dbReference type="GO" id="GO:0046872">
    <property type="term" value="F:metal ion binding"/>
    <property type="evidence" value="ECO:0007669"/>
    <property type="project" value="UniProtKB-KW"/>
</dbReference>
<feature type="transmembrane region" description="Helical" evidence="7">
    <location>
        <begin position="165"/>
        <end position="183"/>
    </location>
</feature>
<feature type="binding site" evidence="6">
    <location>
        <position position="116"/>
    </location>
    <ligand>
        <name>Zn(2+)</name>
        <dbReference type="ChEBI" id="CHEBI:29105"/>
    </ligand>
</feature>
<dbReference type="GO" id="GO:0006882">
    <property type="term" value="P:intracellular zinc ion homeostasis"/>
    <property type="evidence" value="ECO:0007669"/>
    <property type="project" value="TreeGrafter"/>
</dbReference>
<comment type="caution">
    <text evidence="8">The sequence shown here is derived from an EMBL/GenBank/DDBJ whole genome shotgun (WGS) entry which is preliminary data.</text>
</comment>
<evidence type="ECO:0000256" key="1">
    <source>
        <dbReference type="ARBA" id="ARBA00004141"/>
    </source>
</evidence>
<evidence type="ECO:0000256" key="3">
    <source>
        <dbReference type="ARBA" id="ARBA00022692"/>
    </source>
</evidence>
<keyword evidence="3 7" id="KW-0812">Transmembrane</keyword>
<keyword evidence="6" id="KW-0862">Zinc</keyword>
<comment type="similarity">
    <text evidence="2">Belongs to the ADIPOR family.</text>
</comment>
<dbReference type="Proteomes" id="UP000662466">
    <property type="component" value="Unassembled WGS sequence"/>
</dbReference>
<evidence type="ECO:0000256" key="2">
    <source>
        <dbReference type="ARBA" id="ARBA00007018"/>
    </source>
</evidence>
<name>A0A8H6PP18_9EURO</name>
<proteinExistence type="inferred from homology"/>
<feature type="transmembrane region" description="Helical" evidence="7">
    <location>
        <begin position="227"/>
        <end position="244"/>
    </location>
</feature>
<sequence length="654" mass="73661">MSTTNDPTNQPKAKARTVTWQEISEWQFDNKYILSGYRPAKADYLEIFTSLTFLHNESCNVYTHLIGALLLPLVATTFQRYLAEPQFLNVSFMDYAIFGIYFWCAEICLVLSALYHLMQPHSHQVEQFCHGMDLLGIVIVTVGTFSSGIYYVFFCETSLQKLRWAIVLTTGTVTGVLISNPLLKTPRWRKVKVCAFVIFGASSFIPLLHGVQRYGLEYMLQYSGMKWYLLELTFYGTGVGLYAFRIPERLAPAFLNGKLLDMMYMRQPTGFEEGEKGTLVCELYQSLYGLTPSARIWYDTLAGHLKKMGFRTSMYDSGLFIHETKPRLYLTTHVDDFKIVAQSREEAQQVLDELKFQLNIKDLGPVKHYLGTNIDINEKGVSITLTKYINDLIDSFGLADAHPTLSPLDSGILIDDEPDPMINTREYQRGTGILQYIATKARPDICRAACLLAEHNSKPTKKCRSALIHVLKYLKGTRHLGLHYLRRGTNTNADANSTTTTGYTDSDWGGPHTDARRSVSGYVFTLAGAPISWQSRKQTCVATSSNEAEYIAASEASREAWWIRAVLKNLGINHGSAVPLYMDNKGAIDLTTALNGTKRSKHIDIRFHYTRDLVKQGIIAVKQIPTKEMVADGMTKPLAAEPHKAFLQQIGMLS</sequence>
<evidence type="ECO:0000256" key="6">
    <source>
        <dbReference type="PIRSR" id="PIRSR604254-1"/>
    </source>
</evidence>
<gene>
    <name evidence="8" type="ORF">CNMCM6106_003923</name>
</gene>
<dbReference type="Pfam" id="PF03006">
    <property type="entry name" value="HlyIII"/>
    <property type="match status" value="1"/>
</dbReference>
<evidence type="ECO:0008006" key="10">
    <source>
        <dbReference type="Google" id="ProtNLM"/>
    </source>
</evidence>
<accession>A0A8H6PP18</accession>
<organism evidence="8 9">
    <name type="scientific">Aspergillus hiratsukae</name>
    <dbReference type="NCBI Taxonomy" id="1194566"/>
    <lineage>
        <taxon>Eukaryota</taxon>
        <taxon>Fungi</taxon>
        <taxon>Dikarya</taxon>
        <taxon>Ascomycota</taxon>
        <taxon>Pezizomycotina</taxon>
        <taxon>Eurotiomycetes</taxon>
        <taxon>Eurotiomycetidae</taxon>
        <taxon>Eurotiales</taxon>
        <taxon>Aspergillaceae</taxon>
        <taxon>Aspergillus</taxon>
        <taxon>Aspergillus subgen. Fumigati</taxon>
    </lineage>
</organism>
<evidence type="ECO:0000256" key="4">
    <source>
        <dbReference type="ARBA" id="ARBA00022989"/>
    </source>
</evidence>
<dbReference type="InterPro" id="IPR043502">
    <property type="entry name" value="DNA/RNA_pol_sf"/>
</dbReference>
<evidence type="ECO:0000313" key="8">
    <source>
        <dbReference type="EMBL" id="KAF7157794.1"/>
    </source>
</evidence>
<dbReference type="PANTHER" id="PTHR20855:SF52">
    <property type="entry name" value="ADIPONECTIN RECEPTOR PROTEIN"/>
    <property type="match status" value="1"/>
</dbReference>
<comment type="subcellular location">
    <subcellularLocation>
        <location evidence="1">Membrane</location>
        <topology evidence="1">Multi-pass membrane protein</topology>
    </subcellularLocation>
</comment>